<dbReference type="PANTHER" id="PTHR38008:SF2">
    <property type="entry name" value="HEMOLYSIN"/>
    <property type="match status" value="1"/>
</dbReference>
<keyword evidence="2" id="KW-0722">Serine protease inhibitor</keyword>
<protein>
    <submittedName>
        <fullName evidence="3">DUF333 domain-containing protein</fullName>
    </submittedName>
</protein>
<proteinExistence type="predicted"/>
<sequence length="144" mass="15975">MKKNMMFGLIMVILSGCSTVQKTETEKTNIGMANPASTFCVEQDGKLEIRKEANGEVGYCHLPNGQIVEEWQFFRQNQAKCVPEQAATLVGQIGLTEAQIKQKTNAQTVRLVQPGQPVTMDYREDRVTVTINPKDNKVVQANCG</sequence>
<reference evidence="3 4" key="1">
    <citation type="submission" date="2019-09" db="EMBL/GenBank/DDBJ databases">
        <title>Draft genome sequence of Acinetobacter tandoii W4-4-4 isolated from environmental water sample.</title>
        <authorList>
            <person name="Wee S.K."/>
            <person name="Yan B."/>
            <person name="Mustaffa S.B."/>
            <person name="Yap E.P.H."/>
        </authorList>
    </citation>
    <scope>NUCLEOTIDE SEQUENCE [LARGE SCALE GENOMIC DNA]</scope>
    <source>
        <strain evidence="3 4">W4-4-4</strain>
    </source>
</reference>
<dbReference type="GO" id="GO:0004867">
    <property type="term" value="F:serine-type endopeptidase inhibitor activity"/>
    <property type="evidence" value="ECO:0007669"/>
    <property type="project" value="UniProtKB-KW"/>
</dbReference>
<dbReference type="EMBL" id="VXLD01000008">
    <property type="protein sequence ID" value="KAB1853612.1"/>
    <property type="molecule type" value="Genomic_DNA"/>
</dbReference>
<dbReference type="InterPro" id="IPR036354">
    <property type="entry name" value="Prot_inh_pot1_sf"/>
</dbReference>
<evidence type="ECO:0000313" key="4">
    <source>
        <dbReference type="Proteomes" id="UP000325788"/>
    </source>
</evidence>
<dbReference type="PANTHER" id="PTHR38008">
    <property type="entry name" value="HEMOLYSIN-RELATED"/>
    <property type="match status" value="1"/>
</dbReference>
<keyword evidence="1" id="KW-0646">Protease inhibitor</keyword>
<dbReference type="InterPro" id="IPR005590">
    <property type="entry name" value="DUF333"/>
</dbReference>
<dbReference type="SUPFAM" id="SSF54654">
    <property type="entry name" value="CI-2 family of serine protease inhibitors"/>
    <property type="match status" value="1"/>
</dbReference>
<dbReference type="Gene3D" id="3.30.10.10">
    <property type="entry name" value="Trypsin Inhibitor V, subunit A"/>
    <property type="match status" value="1"/>
</dbReference>
<comment type="caution">
    <text evidence="3">The sequence shown here is derived from an EMBL/GenBank/DDBJ whole genome shotgun (WGS) entry which is preliminary data.</text>
</comment>
<dbReference type="Pfam" id="PF03891">
    <property type="entry name" value="DUF333"/>
    <property type="match status" value="1"/>
</dbReference>
<evidence type="ECO:0000256" key="1">
    <source>
        <dbReference type="ARBA" id="ARBA00022690"/>
    </source>
</evidence>
<organism evidence="3 4">
    <name type="scientific">Acinetobacter tandoii</name>
    <dbReference type="NCBI Taxonomy" id="202954"/>
    <lineage>
        <taxon>Bacteria</taxon>
        <taxon>Pseudomonadati</taxon>
        <taxon>Pseudomonadota</taxon>
        <taxon>Gammaproteobacteria</taxon>
        <taxon>Moraxellales</taxon>
        <taxon>Moraxellaceae</taxon>
        <taxon>Acinetobacter</taxon>
    </lineage>
</organism>
<dbReference type="PROSITE" id="PS51257">
    <property type="entry name" value="PROKAR_LIPOPROTEIN"/>
    <property type="match status" value="1"/>
</dbReference>
<name>A0A5N4WB31_9GAMM</name>
<accession>A0A5N4WB31</accession>
<dbReference type="AlphaFoldDB" id="A0A5N4WB31"/>
<gene>
    <name evidence="3" type="ORF">F4W09_12160</name>
</gene>
<dbReference type="InterPro" id="IPR021719">
    <property type="entry name" value="Prot_inh_I78"/>
</dbReference>
<dbReference type="Pfam" id="PF11720">
    <property type="entry name" value="Inhibitor_I78"/>
    <property type="match status" value="1"/>
</dbReference>
<dbReference type="RefSeq" id="WP_044740401.1">
    <property type="nucleotide sequence ID" value="NZ_VXLD01000008.1"/>
</dbReference>
<evidence type="ECO:0000256" key="2">
    <source>
        <dbReference type="ARBA" id="ARBA00022900"/>
    </source>
</evidence>
<evidence type="ECO:0000313" key="3">
    <source>
        <dbReference type="EMBL" id="KAB1853612.1"/>
    </source>
</evidence>
<dbReference type="Proteomes" id="UP000325788">
    <property type="component" value="Unassembled WGS sequence"/>
</dbReference>